<evidence type="ECO:0000313" key="1">
    <source>
        <dbReference type="EMBL" id="KAK3895501.1"/>
    </source>
</evidence>
<organism evidence="1 2">
    <name type="scientific">Petrolisthes cinctipes</name>
    <name type="common">Flat porcelain crab</name>
    <dbReference type="NCBI Taxonomy" id="88211"/>
    <lineage>
        <taxon>Eukaryota</taxon>
        <taxon>Metazoa</taxon>
        <taxon>Ecdysozoa</taxon>
        <taxon>Arthropoda</taxon>
        <taxon>Crustacea</taxon>
        <taxon>Multicrustacea</taxon>
        <taxon>Malacostraca</taxon>
        <taxon>Eumalacostraca</taxon>
        <taxon>Eucarida</taxon>
        <taxon>Decapoda</taxon>
        <taxon>Pleocyemata</taxon>
        <taxon>Anomura</taxon>
        <taxon>Galatheoidea</taxon>
        <taxon>Porcellanidae</taxon>
        <taxon>Petrolisthes</taxon>
    </lineage>
</organism>
<dbReference type="Proteomes" id="UP001286313">
    <property type="component" value="Unassembled WGS sequence"/>
</dbReference>
<protein>
    <submittedName>
        <fullName evidence="1">Uncharacterized protein</fullName>
    </submittedName>
</protein>
<reference evidence="1" key="1">
    <citation type="submission" date="2023-10" db="EMBL/GenBank/DDBJ databases">
        <title>Genome assemblies of two species of porcelain crab, Petrolisthes cinctipes and Petrolisthes manimaculis (Anomura: Porcellanidae).</title>
        <authorList>
            <person name="Angst P."/>
        </authorList>
    </citation>
    <scope>NUCLEOTIDE SEQUENCE</scope>
    <source>
        <strain evidence="1">PB745_01</strain>
        <tissue evidence="1">Gill</tissue>
    </source>
</reference>
<keyword evidence="2" id="KW-1185">Reference proteome</keyword>
<name>A0AAE1GP77_PETCI</name>
<dbReference type="EMBL" id="JAWQEG010000040">
    <property type="protein sequence ID" value="KAK3895501.1"/>
    <property type="molecule type" value="Genomic_DNA"/>
</dbReference>
<dbReference type="AlphaFoldDB" id="A0AAE1GP77"/>
<sequence>MDVCVGVVVKEWEGMRVSGQWKMSGEARRDGEWGGEVSVCGWVKEWEGIRELTLLPVALPLSTLLSPPSLATERTALGQSGEGMGRLELGLVGGDGV</sequence>
<evidence type="ECO:0000313" key="2">
    <source>
        <dbReference type="Proteomes" id="UP001286313"/>
    </source>
</evidence>
<accession>A0AAE1GP77</accession>
<proteinExistence type="predicted"/>
<comment type="caution">
    <text evidence="1">The sequence shown here is derived from an EMBL/GenBank/DDBJ whole genome shotgun (WGS) entry which is preliminary data.</text>
</comment>
<gene>
    <name evidence="1" type="ORF">Pcinc_000841</name>
</gene>